<gene>
    <name evidence="2" type="ORF">PIB30_085895</name>
</gene>
<evidence type="ECO:0000313" key="2">
    <source>
        <dbReference type="EMBL" id="MED6151801.1"/>
    </source>
</evidence>
<protein>
    <submittedName>
        <fullName evidence="2">Uncharacterized protein</fullName>
    </submittedName>
</protein>
<evidence type="ECO:0000313" key="3">
    <source>
        <dbReference type="Proteomes" id="UP001341840"/>
    </source>
</evidence>
<sequence length="99" mass="10710">MDVGDRLVRRSPLNDHEGYTRDSKGRGFNNQRRSTNGGRVGDEASPSAVGGEVALGYGRVKDFEKRVAMKNSSWKGGQELILGLKTIDALSLDRSGISS</sequence>
<dbReference type="EMBL" id="JASCZI010092071">
    <property type="protein sequence ID" value="MED6151801.1"/>
    <property type="molecule type" value="Genomic_DNA"/>
</dbReference>
<keyword evidence="3" id="KW-1185">Reference proteome</keyword>
<feature type="compositionally biased region" description="Polar residues" evidence="1">
    <location>
        <begin position="28"/>
        <end position="37"/>
    </location>
</feature>
<comment type="caution">
    <text evidence="2">The sequence shown here is derived from an EMBL/GenBank/DDBJ whole genome shotgun (WGS) entry which is preliminary data.</text>
</comment>
<feature type="region of interest" description="Disordered" evidence="1">
    <location>
        <begin position="1"/>
        <end position="48"/>
    </location>
</feature>
<name>A0ABU6TSH0_9FABA</name>
<feature type="compositionally biased region" description="Basic and acidic residues" evidence="1">
    <location>
        <begin position="1"/>
        <end position="25"/>
    </location>
</feature>
<proteinExistence type="predicted"/>
<reference evidence="2 3" key="1">
    <citation type="journal article" date="2023" name="Plants (Basel)">
        <title>Bridging the Gap: Combining Genomics and Transcriptomics Approaches to Understand Stylosanthes scabra, an Orphan Legume from the Brazilian Caatinga.</title>
        <authorList>
            <person name="Ferreira-Neto J.R.C."/>
            <person name="da Silva M.D."/>
            <person name="Binneck E."/>
            <person name="de Melo N.F."/>
            <person name="da Silva R.H."/>
            <person name="de Melo A.L.T.M."/>
            <person name="Pandolfi V."/>
            <person name="Bustamante F.O."/>
            <person name="Brasileiro-Vidal A.C."/>
            <person name="Benko-Iseppon A.M."/>
        </authorList>
    </citation>
    <scope>NUCLEOTIDE SEQUENCE [LARGE SCALE GENOMIC DNA]</scope>
    <source>
        <tissue evidence="2">Leaves</tissue>
    </source>
</reference>
<organism evidence="2 3">
    <name type="scientific">Stylosanthes scabra</name>
    <dbReference type="NCBI Taxonomy" id="79078"/>
    <lineage>
        <taxon>Eukaryota</taxon>
        <taxon>Viridiplantae</taxon>
        <taxon>Streptophyta</taxon>
        <taxon>Embryophyta</taxon>
        <taxon>Tracheophyta</taxon>
        <taxon>Spermatophyta</taxon>
        <taxon>Magnoliopsida</taxon>
        <taxon>eudicotyledons</taxon>
        <taxon>Gunneridae</taxon>
        <taxon>Pentapetalae</taxon>
        <taxon>rosids</taxon>
        <taxon>fabids</taxon>
        <taxon>Fabales</taxon>
        <taxon>Fabaceae</taxon>
        <taxon>Papilionoideae</taxon>
        <taxon>50 kb inversion clade</taxon>
        <taxon>dalbergioids sensu lato</taxon>
        <taxon>Dalbergieae</taxon>
        <taxon>Pterocarpus clade</taxon>
        <taxon>Stylosanthes</taxon>
    </lineage>
</organism>
<dbReference type="Proteomes" id="UP001341840">
    <property type="component" value="Unassembled WGS sequence"/>
</dbReference>
<evidence type="ECO:0000256" key="1">
    <source>
        <dbReference type="SAM" id="MobiDB-lite"/>
    </source>
</evidence>
<accession>A0ABU6TSH0</accession>